<evidence type="ECO:0000256" key="1">
    <source>
        <dbReference type="SAM" id="MobiDB-lite"/>
    </source>
</evidence>
<dbReference type="GO" id="GO:0031072">
    <property type="term" value="F:heat shock protein binding"/>
    <property type="evidence" value="ECO:0007669"/>
    <property type="project" value="InterPro"/>
</dbReference>
<comment type="caution">
    <text evidence="2">The sequence shown here is derived from an EMBL/GenBank/DDBJ whole genome shotgun (WGS) entry which is preliminary data.</text>
</comment>
<evidence type="ECO:0000313" key="3">
    <source>
        <dbReference type="Proteomes" id="UP000287171"/>
    </source>
</evidence>
<feature type="compositionally biased region" description="Polar residues" evidence="1">
    <location>
        <begin position="475"/>
        <end position="486"/>
    </location>
</feature>
<dbReference type="Proteomes" id="UP000287171">
    <property type="component" value="Unassembled WGS sequence"/>
</dbReference>
<dbReference type="InterPro" id="IPR052789">
    <property type="entry name" value="SSUH2_homolog"/>
</dbReference>
<reference evidence="3" key="1">
    <citation type="submission" date="2018-12" db="EMBL/GenBank/DDBJ databases">
        <title>Tengunoibacter tsumagoiensis gen. nov., sp. nov., Dictyobacter kobayashii sp. nov., D. alpinus sp. nov., and D. joshuensis sp. nov. and description of Dictyobacteraceae fam. nov. within the order Ktedonobacterales isolated from Tengu-no-mugimeshi.</title>
        <authorList>
            <person name="Wang C.M."/>
            <person name="Zheng Y."/>
            <person name="Sakai Y."/>
            <person name="Toyoda A."/>
            <person name="Minakuchi Y."/>
            <person name="Abe K."/>
            <person name="Yokota A."/>
            <person name="Yabe S."/>
        </authorList>
    </citation>
    <scope>NUCLEOTIDE SEQUENCE [LARGE SCALE GENOMIC DNA]</scope>
    <source>
        <strain evidence="3">Uno16</strain>
    </source>
</reference>
<feature type="region of interest" description="Disordered" evidence="1">
    <location>
        <begin position="468"/>
        <end position="516"/>
    </location>
</feature>
<proteinExistence type="predicted"/>
<dbReference type="AlphaFoldDB" id="A0A402B6V1"/>
<evidence type="ECO:0000313" key="2">
    <source>
        <dbReference type="EMBL" id="GCE27040.1"/>
    </source>
</evidence>
<sequence>MGDQWDQDPNINNNNTNNNTSRPSQDEIDRQLKELRRVVTQGANEAQVRIKRVVDKAGDYWQQVQAPPASPNQPSNVEEQRLRQLINAWSNENWRVARDLGTYMDILSTRVDEVWEISLETRWETRAMEIISEPYTGRTANRPRPLLPVWDYELPEVTGLKAPTTRTRLDEMNEVVSCTSCNSTGHVLCSGCNGRGWIVCPECKGRTKKRCTTCRGRGYVSDWTPGEKKPFFKKQADNVASSVTNKFSDVFDNIRQQGVPIPNPVDTDPASKGPTVPCPDCVNGEVNCSCGNGKRVCTTCQGAKMSLCSNCAGTGKVVRHREINRRFDLRSQTRFIGDTVIPAQYLTKAEGDLVYSAEINETLHMDAPPDLVPTDVWRATVELVESERKTVDKPGLDPQSFPRPTLQVAELVRIPYTTVRYRFSDQEYVLYIYDTEGNEKFYSDRFPARWDRVERLVKAITTDLRAPVQLDQREQSNASQQPNSYSGGYRVPIEVPPYNVTEEEDDQTDPRPPTSR</sequence>
<dbReference type="OrthoDB" id="139726at2"/>
<dbReference type="InterPro" id="IPR001305">
    <property type="entry name" value="HSP_DnaJ_Cys-rich_dom"/>
</dbReference>
<dbReference type="EMBL" id="BIFT01000001">
    <property type="protein sequence ID" value="GCE27040.1"/>
    <property type="molecule type" value="Genomic_DNA"/>
</dbReference>
<dbReference type="InterPro" id="IPR036410">
    <property type="entry name" value="HSP_DnaJ_Cys-rich_dom_sf"/>
</dbReference>
<dbReference type="RefSeq" id="WP_126627427.1">
    <property type="nucleotide sequence ID" value="NZ_BIFT01000001.1"/>
</dbReference>
<feature type="compositionally biased region" description="Low complexity" evidence="1">
    <location>
        <begin position="10"/>
        <end position="20"/>
    </location>
</feature>
<feature type="region of interest" description="Disordered" evidence="1">
    <location>
        <begin position="1"/>
        <end position="27"/>
    </location>
</feature>
<organism evidence="2 3">
    <name type="scientific">Dictyobacter alpinus</name>
    <dbReference type="NCBI Taxonomy" id="2014873"/>
    <lineage>
        <taxon>Bacteria</taxon>
        <taxon>Bacillati</taxon>
        <taxon>Chloroflexota</taxon>
        <taxon>Ktedonobacteria</taxon>
        <taxon>Ktedonobacterales</taxon>
        <taxon>Dictyobacteraceae</taxon>
        <taxon>Dictyobacter</taxon>
    </lineage>
</organism>
<keyword evidence="3" id="KW-1185">Reference proteome</keyword>
<protein>
    <submittedName>
        <fullName evidence="2">Uncharacterized protein</fullName>
    </submittedName>
</protein>
<dbReference type="GO" id="GO:0051082">
    <property type="term" value="F:unfolded protein binding"/>
    <property type="evidence" value="ECO:0007669"/>
    <property type="project" value="InterPro"/>
</dbReference>
<dbReference type="PANTHER" id="PTHR48465">
    <property type="entry name" value="PROTEIN SSUH2 HOMOLOG"/>
    <property type="match status" value="1"/>
</dbReference>
<accession>A0A402B6V1</accession>
<dbReference type="PANTHER" id="PTHR48465:SF1">
    <property type="entry name" value="PROTEIN SSUH2 HOMOLOG"/>
    <property type="match status" value="1"/>
</dbReference>
<dbReference type="CDD" id="cd10719">
    <property type="entry name" value="DnaJ_zf"/>
    <property type="match status" value="1"/>
</dbReference>
<gene>
    <name evidence="2" type="ORF">KDA_25240</name>
</gene>
<dbReference type="SUPFAM" id="SSF57938">
    <property type="entry name" value="DnaJ/Hsp40 cysteine-rich domain"/>
    <property type="match status" value="1"/>
</dbReference>
<name>A0A402B6V1_9CHLR</name>